<evidence type="ECO:0000313" key="1">
    <source>
        <dbReference type="EMBL" id="VDC98795.1"/>
    </source>
</evidence>
<sequence length="218" mass="24037">MESMEASSPAFQSPSRSSQQLHFYLAVDHSEIEILKIDAQETVVELLGVLGRRPWLPIVVCCSSRDELDAVCSSLSTLPFISFAALYSDLGEKERASVLEKFRQATINWNQHLNSAVVVEEGLEESETREEEDEKKSHLVVVTDVCLPMLSSGESSLSSRVLINYELPTKKETYTRRLTSCLASGGIVINMVVGGEVTTLRSLEESSGIIIAEMPINV</sequence>
<gene>
    <name evidence="1" type="ORF">BOLC3T20215H</name>
</gene>
<accession>A0A3P6B8Z2</accession>
<dbReference type="EMBL" id="LR031872">
    <property type="protein sequence ID" value="VDC98795.1"/>
    <property type="molecule type" value="Genomic_DNA"/>
</dbReference>
<protein>
    <recommendedName>
        <fullName evidence="2">Helicase C-terminal domain-containing protein</fullName>
    </recommendedName>
</protein>
<dbReference type="AlphaFoldDB" id="A0A3P6B8Z2"/>
<dbReference type="InterPro" id="IPR027417">
    <property type="entry name" value="P-loop_NTPase"/>
</dbReference>
<name>A0A3P6B8Z2_BRAOL</name>
<dbReference type="Gene3D" id="3.40.50.300">
    <property type="entry name" value="P-loop containing nucleotide triphosphate hydrolases"/>
    <property type="match status" value="1"/>
</dbReference>
<reference evidence="1" key="1">
    <citation type="submission" date="2018-11" db="EMBL/GenBank/DDBJ databases">
        <authorList>
            <consortium name="Genoscope - CEA"/>
            <person name="William W."/>
        </authorList>
    </citation>
    <scope>NUCLEOTIDE SEQUENCE</scope>
</reference>
<organism evidence="1">
    <name type="scientific">Brassica oleracea</name>
    <name type="common">Wild cabbage</name>
    <dbReference type="NCBI Taxonomy" id="3712"/>
    <lineage>
        <taxon>Eukaryota</taxon>
        <taxon>Viridiplantae</taxon>
        <taxon>Streptophyta</taxon>
        <taxon>Embryophyta</taxon>
        <taxon>Tracheophyta</taxon>
        <taxon>Spermatophyta</taxon>
        <taxon>Magnoliopsida</taxon>
        <taxon>eudicotyledons</taxon>
        <taxon>Gunneridae</taxon>
        <taxon>Pentapetalae</taxon>
        <taxon>rosids</taxon>
        <taxon>malvids</taxon>
        <taxon>Brassicales</taxon>
        <taxon>Brassicaceae</taxon>
        <taxon>Brassiceae</taxon>
        <taxon>Brassica</taxon>
    </lineage>
</organism>
<proteinExistence type="predicted"/>
<dbReference type="SUPFAM" id="SSF52540">
    <property type="entry name" value="P-loop containing nucleoside triphosphate hydrolases"/>
    <property type="match status" value="1"/>
</dbReference>
<evidence type="ECO:0008006" key="2">
    <source>
        <dbReference type="Google" id="ProtNLM"/>
    </source>
</evidence>